<dbReference type="InterPro" id="IPR020846">
    <property type="entry name" value="MFS_dom"/>
</dbReference>
<feature type="transmembrane region" description="Helical" evidence="1">
    <location>
        <begin position="53"/>
        <end position="77"/>
    </location>
</feature>
<dbReference type="EMBL" id="BARV01002850">
    <property type="protein sequence ID" value="GAH96827.1"/>
    <property type="molecule type" value="Genomic_DNA"/>
</dbReference>
<accession>X1JRW8</accession>
<feature type="transmembrane region" description="Helical" evidence="1">
    <location>
        <begin position="150"/>
        <end position="168"/>
    </location>
</feature>
<keyword evidence="1" id="KW-0472">Membrane</keyword>
<dbReference type="SUPFAM" id="SSF103473">
    <property type="entry name" value="MFS general substrate transporter"/>
    <property type="match status" value="2"/>
</dbReference>
<keyword evidence="1" id="KW-0812">Transmembrane</keyword>
<comment type="caution">
    <text evidence="3">The sequence shown here is derived from an EMBL/GenBank/DDBJ whole genome shotgun (WGS) entry which is preliminary data.</text>
</comment>
<gene>
    <name evidence="3" type="ORF">S06H3_07126</name>
</gene>
<feature type="transmembrane region" description="Helical" evidence="1">
    <location>
        <begin position="89"/>
        <end position="109"/>
    </location>
</feature>
<feature type="non-terminal residue" evidence="3">
    <location>
        <position position="325"/>
    </location>
</feature>
<evidence type="ECO:0000256" key="1">
    <source>
        <dbReference type="SAM" id="Phobius"/>
    </source>
</evidence>
<organism evidence="3">
    <name type="scientific">marine sediment metagenome</name>
    <dbReference type="NCBI Taxonomy" id="412755"/>
    <lineage>
        <taxon>unclassified sequences</taxon>
        <taxon>metagenomes</taxon>
        <taxon>ecological metagenomes</taxon>
    </lineage>
</organism>
<dbReference type="PANTHER" id="PTHR23518:SF2">
    <property type="entry name" value="MAJOR FACILITATOR SUPERFAMILY TRANSPORTER"/>
    <property type="match status" value="1"/>
</dbReference>
<proteinExistence type="predicted"/>
<evidence type="ECO:0000259" key="2">
    <source>
        <dbReference type="PROSITE" id="PS50850"/>
    </source>
</evidence>
<keyword evidence="1" id="KW-1133">Transmembrane helix</keyword>
<dbReference type="InterPro" id="IPR011701">
    <property type="entry name" value="MFS"/>
</dbReference>
<dbReference type="AlphaFoldDB" id="X1JRW8"/>
<dbReference type="PROSITE" id="PS50850">
    <property type="entry name" value="MFS"/>
    <property type="match status" value="1"/>
</dbReference>
<dbReference type="Gene3D" id="1.20.1250.20">
    <property type="entry name" value="MFS general substrate transporter like domains"/>
    <property type="match status" value="2"/>
</dbReference>
<name>X1JRW8_9ZZZZ</name>
<sequence>MKNNLNKNKNNNKNHNPKSNVNILSSIHFLGGIYYNMLWAIRQPFFLSLNPSMAFVGLLEGIGAYNGIISPISQLVGGWLSDRTGRKRYIVISSLFIISALTLFLVAGYTKMALFLIPAMLFFGAIAISWPSLDSIIFESASEKRMGVSYSIFMFAGVFPGIFAPFLGGKIADSFGYLPVFYLGIFIEIICLILIILYLKETLSIKNRERLNFSKFLPVVKESFKIPKVLRNFYFVTTVDIFVWGIGAAILHGMLRKTFNVSNLQIGILQCLFSLSWAVTQIPVGKLIDKFGCKIFLITSELVGVIVMLGFLISNKYEQFLIFSF</sequence>
<dbReference type="Pfam" id="PF07690">
    <property type="entry name" value="MFS_1"/>
    <property type="match status" value="1"/>
</dbReference>
<feature type="transmembrane region" description="Helical" evidence="1">
    <location>
        <begin position="115"/>
        <end position="138"/>
    </location>
</feature>
<feature type="transmembrane region" description="Helical" evidence="1">
    <location>
        <begin position="21"/>
        <end position="41"/>
    </location>
</feature>
<feature type="transmembrane region" description="Helical" evidence="1">
    <location>
        <begin position="180"/>
        <end position="199"/>
    </location>
</feature>
<dbReference type="GO" id="GO:0022857">
    <property type="term" value="F:transmembrane transporter activity"/>
    <property type="evidence" value="ECO:0007669"/>
    <property type="project" value="InterPro"/>
</dbReference>
<feature type="transmembrane region" description="Helical" evidence="1">
    <location>
        <begin position="261"/>
        <end position="279"/>
    </location>
</feature>
<protein>
    <recommendedName>
        <fullName evidence="2">Major facilitator superfamily (MFS) profile domain-containing protein</fullName>
    </recommendedName>
</protein>
<reference evidence="3" key="1">
    <citation type="journal article" date="2014" name="Front. Microbiol.">
        <title>High frequency of phylogenetically diverse reductive dehalogenase-homologous genes in deep subseafloor sedimentary metagenomes.</title>
        <authorList>
            <person name="Kawai M."/>
            <person name="Futagami T."/>
            <person name="Toyoda A."/>
            <person name="Takaki Y."/>
            <person name="Nishi S."/>
            <person name="Hori S."/>
            <person name="Arai W."/>
            <person name="Tsubouchi T."/>
            <person name="Morono Y."/>
            <person name="Uchiyama I."/>
            <person name="Ito T."/>
            <person name="Fujiyama A."/>
            <person name="Inagaki F."/>
            <person name="Takami H."/>
        </authorList>
    </citation>
    <scope>NUCLEOTIDE SEQUENCE</scope>
    <source>
        <strain evidence="3">Expedition CK06-06</strain>
    </source>
</reference>
<dbReference type="PANTHER" id="PTHR23518">
    <property type="entry name" value="C-METHYLTRANSFERASE"/>
    <property type="match status" value="1"/>
</dbReference>
<feature type="domain" description="Major facilitator superfamily (MFS) profile" evidence="2">
    <location>
        <begin position="20"/>
        <end position="325"/>
    </location>
</feature>
<evidence type="ECO:0000313" key="3">
    <source>
        <dbReference type="EMBL" id="GAH96827.1"/>
    </source>
</evidence>
<feature type="transmembrane region" description="Helical" evidence="1">
    <location>
        <begin position="233"/>
        <end position="255"/>
    </location>
</feature>
<dbReference type="InterPro" id="IPR036259">
    <property type="entry name" value="MFS_trans_sf"/>
</dbReference>
<feature type="transmembrane region" description="Helical" evidence="1">
    <location>
        <begin position="291"/>
        <end position="313"/>
    </location>
</feature>